<protein>
    <submittedName>
        <fullName evidence="3">ADP-ribosylglycohydrolase family protein</fullName>
        <ecNumber evidence="3">3.2.2.-</ecNumber>
    </submittedName>
</protein>
<dbReference type="PANTHER" id="PTHR16222:SF24">
    <property type="entry name" value="ADP-RIBOSYLHYDROLASE ARH3"/>
    <property type="match status" value="1"/>
</dbReference>
<keyword evidence="2 3" id="KW-0378">Hydrolase</keyword>
<dbReference type="Gene3D" id="1.10.4080.10">
    <property type="entry name" value="ADP-ribosylation/Crystallin J1"/>
    <property type="match status" value="1"/>
</dbReference>
<dbReference type="PANTHER" id="PTHR16222">
    <property type="entry name" value="ADP-RIBOSYLGLYCOHYDROLASE"/>
    <property type="match status" value="1"/>
</dbReference>
<dbReference type="RefSeq" id="WP_192829540.1">
    <property type="nucleotide sequence ID" value="NZ_JAVRFJ010000031.1"/>
</dbReference>
<dbReference type="EC" id="3.2.2.-" evidence="3"/>
<dbReference type="InterPro" id="IPR036705">
    <property type="entry name" value="Ribosyl_crysJ1_sf"/>
</dbReference>
<accession>A0ABU2Z538</accession>
<gene>
    <name evidence="3" type="ORF">RM704_30315</name>
</gene>
<organism evidence="3 4">
    <name type="scientific">Streptomyces gottesmaniae</name>
    <dbReference type="NCBI Taxonomy" id="3075518"/>
    <lineage>
        <taxon>Bacteria</taxon>
        <taxon>Bacillati</taxon>
        <taxon>Actinomycetota</taxon>
        <taxon>Actinomycetes</taxon>
        <taxon>Kitasatosporales</taxon>
        <taxon>Streptomycetaceae</taxon>
        <taxon>Streptomyces</taxon>
    </lineage>
</organism>
<dbReference type="Proteomes" id="UP001180737">
    <property type="component" value="Unassembled WGS sequence"/>
</dbReference>
<sequence>MTTPAGTDTDICTDTDTDTDDTIHLTTTPTPLHALLPLSRQAPLNPVDTQRALGAVLGSAVGDALGAPFEFGPEGAFSARFPKAGHGGEMRGGGGWDPGEATDDTQMAVLVGESLVERGGLDLPDVFRRFQRWAVSGPKDLGIQTEDVLTSGDGWDLAAARHCQVNLRAAGNGALMRAATSAVYFAGDGRDRTMDAARRLSALTHGDPAAWEGTAAFHELLRIALDGGDPLAAVPDTLAALHPDHRARYAVVLAPDWHPDDATEFNGAVWPCLGSAVWAVRTTDSYEDAVRAAVDLGGDTDTVAAVTGGLAGAVYGVEAVPERWLQALHVPLPGFGERVLRTPELSDLAMELATRNAH</sequence>
<reference evidence="3" key="1">
    <citation type="submission" date="2024-05" db="EMBL/GenBank/DDBJ databases">
        <title>30 novel species of actinomycetes from the DSMZ collection.</title>
        <authorList>
            <person name="Nouioui I."/>
        </authorList>
    </citation>
    <scope>NUCLEOTIDE SEQUENCE</scope>
    <source>
        <strain evidence="3">DSM 3412</strain>
    </source>
</reference>
<proteinExistence type="inferred from homology"/>
<dbReference type="InterPro" id="IPR050792">
    <property type="entry name" value="ADP-ribosylglycohydrolase"/>
</dbReference>
<dbReference type="Pfam" id="PF03747">
    <property type="entry name" value="ADP_ribosyl_GH"/>
    <property type="match status" value="1"/>
</dbReference>
<comment type="caution">
    <text evidence="3">The sequence shown here is derived from an EMBL/GenBank/DDBJ whole genome shotgun (WGS) entry which is preliminary data.</text>
</comment>
<dbReference type="InterPro" id="IPR005502">
    <property type="entry name" value="Ribosyl_crysJ1"/>
</dbReference>
<keyword evidence="4" id="KW-1185">Reference proteome</keyword>
<evidence type="ECO:0000313" key="3">
    <source>
        <dbReference type="EMBL" id="MDT0571707.1"/>
    </source>
</evidence>
<evidence type="ECO:0000256" key="1">
    <source>
        <dbReference type="ARBA" id="ARBA00010702"/>
    </source>
</evidence>
<evidence type="ECO:0000313" key="4">
    <source>
        <dbReference type="Proteomes" id="UP001180737"/>
    </source>
</evidence>
<dbReference type="SUPFAM" id="SSF101478">
    <property type="entry name" value="ADP-ribosylglycohydrolase"/>
    <property type="match status" value="1"/>
</dbReference>
<keyword evidence="3" id="KW-0326">Glycosidase</keyword>
<name>A0ABU2Z538_9ACTN</name>
<dbReference type="EMBL" id="JAVRFJ010000031">
    <property type="protein sequence ID" value="MDT0571707.1"/>
    <property type="molecule type" value="Genomic_DNA"/>
</dbReference>
<evidence type="ECO:0000256" key="2">
    <source>
        <dbReference type="ARBA" id="ARBA00022801"/>
    </source>
</evidence>
<dbReference type="GO" id="GO:0016798">
    <property type="term" value="F:hydrolase activity, acting on glycosyl bonds"/>
    <property type="evidence" value="ECO:0007669"/>
    <property type="project" value="UniProtKB-KW"/>
</dbReference>
<comment type="similarity">
    <text evidence="1">Belongs to the ADP-ribosylglycohydrolase family.</text>
</comment>